<dbReference type="PANTHER" id="PTHR35908">
    <property type="entry name" value="HYPOTHETICAL FUSION PROTEIN"/>
    <property type="match status" value="1"/>
</dbReference>
<name>A0A931FZ50_9ACTN</name>
<dbReference type="InterPro" id="IPR041581">
    <property type="entry name" value="Glyoxalase_6"/>
</dbReference>
<gene>
    <name evidence="2" type="ORF">I4J89_23120</name>
</gene>
<dbReference type="CDD" id="cd06587">
    <property type="entry name" value="VOC"/>
    <property type="match status" value="1"/>
</dbReference>
<keyword evidence="3" id="KW-1185">Reference proteome</keyword>
<accession>A0A931FZ50</accession>
<evidence type="ECO:0000313" key="2">
    <source>
        <dbReference type="EMBL" id="MBG0564345.1"/>
    </source>
</evidence>
<evidence type="ECO:0000313" key="3">
    <source>
        <dbReference type="Proteomes" id="UP000598146"/>
    </source>
</evidence>
<reference evidence="2" key="1">
    <citation type="submission" date="2020-11" db="EMBL/GenBank/DDBJ databases">
        <title>Isolation and identification of active actinomycetes.</title>
        <authorList>
            <person name="Sun X."/>
        </authorList>
    </citation>
    <scope>NUCLEOTIDE SEQUENCE</scope>
    <source>
        <strain evidence="2">NEAU-A11</strain>
    </source>
</reference>
<proteinExistence type="predicted"/>
<dbReference type="Gene3D" id="3.10.180.10">
    <property type="entry name" value="2,3-Dihydroxybiphenyl 1,2-Dioxygenase, domain 1"/>
    <property type="match status" value="1"/>
</dbReference>
<sequence>MAETVRTTLAATTISSPEPRKLAEFYSRLLGWPVKESADGWVELSSPDGGPGISVHGEATYEPPAWPARPGRPQMQMHLDIEVDDLPQGVAHAVALGATVAEFQPQDDVRVCLDPDGHPFCLFVRT</sequence>
<feature type="domain" description="Glyoxalase-like" evidence="1">
    <location>
        <begin position="12"/>
        <end position="123"/>
    </location>
</feature>
<organism evidence="2 3">
    <name type="scientific">Actinoplanes aureus</name>
    <dbReference type="NCBI Taxonomy" id="2792083"/>
    <lineage>
        <taxon>Bacteria</taxon>
        <taxon>Bacillati</taxon>
        <taxon>Actinomycetota</taxon>
        <taxon>Actinomycetes</taxon>
        <taxon>Micromonosporales</taxon>
        <taxon>Micromonosporaceae</taxon>
        <taxon>Actinoplanes</taxon>
    </lineage>
</organism>
<comment type="caution">
    <text evidence="2">The sequence shown here is derived from an EMBL/GenBank/DDBJ whole genome shotgun (WGS) entry which is preliminary data.</text>
</comment>
<protein>
    <submittedName>
        <fullName evidence="2">VOC family protein</fullName>
    </submittedName>
</protein>
<dbReference type="Pfam" id="PF18029">
    <property type="entry name" value="Glyoxalase_6"/>
    <property type="match status" value="1"/>
</dbReference>
<dbReference type="PANTHER" id="PTHR35908:SF1">
    <property type="entry name" value="CONSERVED PROTEIN"/>
    <property type="match status" value="1"/>
</dbReference>
<dbReference type="EMBL" id="JADQTO010000011">
    <property type="protein sequence ID" value="MBG0564345.1"/>
    <property type="molecule type" value="Genomic_DNA"/>
</dbReference>
<evidence type="ECO:0000259" key="1">
    <source>
        <dbReference type="Pfam" id="PF18029"/>
    </source>
</evidence>
<dbReference type="AlphaFoldDB" id="A0A931FZ50"/>
<dbReference type="RefSeq" id="WP_196416136.1">
    <property type="nucleotide sequence ID" value="NZ_JADQTO010000011.1"/>
</dbReference>
<dbReference type="InterPro" id="IPR029068">
    <property type="entry name" value="Glyas_Bleomycin-R_OHBP_Dase"/>
</dbReference>
<dbReference type="Proteomes" id="UP000598146">
    <property type="component" value="Unassembled WGS sequence"/>
</dbReference>
<dbReference type="SUPFAM" id="SSF54593">
    <property type="entry name" value="Glyoxalase/Bleomycin resistance protein/Dihydroxybiphenyl dioxygenase"/>
    <property type="match status" value="1"/>
</dbReference>